<feature type="region of interest" description="Disordered" evidence="1">
    <location>
        <begin position="37"/>
        <end position="56"/>
    </location>
</feature>
<evidence type="ECO:0000313" key="2">
    <source>
        <dbReference type="Ensembl" id="ENSMFAP00000051074.1"/>
    </source>
</evidence>
<organism evidence="2 3">
    <name type="scientific">Macaca fascicularis</name>
    <name type="common">Crab-eating macaque</name>
    <name type="synonym">Cynomolgus monkey</name>
    <dbReference type="NCBI Taxonomy" id="9541"/>
    <lineage>
        <taxon>Eukaryota</taxon>
        <taxon>Metazoa</taxon>
        <taxon>Chordata</taxon>
        <taxon>Craniata</taxon>
        <taxon>Vertebrata</taxon>
        <taxon>Euteleostomi</taxon>
        <taxon>Mammalia</taxon>
        <taxon>Eutheria</taxon>
        <taxon>Euarchontoglires</taxon>
        <taxon>Primates</taxon>
        <taxon>Haplorrhini</taxon>
        <taxon>Catarrhini</taxon>
        <taxon>Cercopithecidae</taxon>
        <taxon>Cercopithecinae</taxon>
        <taxon>Macaca</taxon>
    </lineage>
</organism>
<name>A0A7N9CIW0_MACFA</name>
<evidence type="ECO:0000256" key="1">
    <source>
        <dbReference type="SAM" id="MobiDB-lite"/>
    </source>
</evidence>
<dbReference type="AlphaFoldDB" id="A0A7N9CIW0"/>
<feature type="region of interest" description="Disordered" evidence="1">
    <location>
        <begin position="207"/>
        <end position="249"/>
    </location>
</feature>
<protein>
    <submittedName>
        <fullName evidence="2">Uncharacterized protein</fullName>
    </submittedName>
</protein>
<dbReference type="Proteomes" id="UP000233100">
    <property type="component" value="Chromosome 2"/>
</dbReference>
<keyword evidence="3" id="KW-1185">Reference proteome</keyword>
<sequence>MSICTKVCLCDCVFGICPEMGAWPVCAQSPHLWGPGSQRCERGKHGAGASEPSQPRFDAGRLTSSILSSAQASCGPSSGCATSTAPSCPARPSVSSTMSSSSPWPARWPTRCWRGSSWRPSVSSTCPWVPSGPTNPLWTTLNEVWGFSLIFRRKRRRRVPGCKQGRSITACSRASWWTCTSRWHRMCSCTQATPTWGWSCLRQLETSSSVGPGSGRKLCPSTGGPAERAHGLPPAGRPAPSAGSWQAGKALLPQGPVALQLAARVRRGDPLLREGVPGAR</sequence>
<proteinExistence type="predicted"/>
<dbReference type="GeneTree" id="ENSGT00860000135486"/>
<dbReference type="Bgee" id="ENSMFAG00000002191">
    <property type="expression patterns" value="Expressed in thymus and 13 other cell types or tissues"/>
</dbReference>
<evidence type="ECO:0000313" key="3">
    <source>
        <dbReference type="Proteomes" id="UP000233100"/>
    </source>
</evidence>
<accession>A0A7N9CIW0</accession>
<dbReference type="Ensembl" id="ENSMFAT00000101343.1">
    <property type="protein sequence ID" value="ENSMFAP00000051074.1"/>
    <property type="gene ID" value="ENSMFAG00000002191.2"/>
</dbReference>
<reference evidence="2 3" key="1">
    <citation type="submission" date="2013-03" db="EMBL/GenBank/DDBJ databases">
        <authorList>
            <person name="Warren W."/>
            <person name="Wilson R.K."/>
        </authorList>
    </citation>
    <scope>NUCLEOTIDE SEQUENCE</scope>
</reference>
<reference evidence="2" key="3">
    <citation type="submission" date="2025-09" db="UniProtKB">
        <authorList>
            <consortium name="Ensembl"/>
        </authorList>
    </citation>
    <scope>IDENTIFICATION</scope>
</reference>
<reference evidence="2" key="2">
    <citation type="submission" date="2025-08" db="UniProtKB">
        <authorList>
            <consortium name="Ensembl"/>
        </authorList>
    </citation>
    <scope>IDENTIFICATION</scope>
</reference>